<dbReference type="GO" id="GO:0000166">
    <property type="term" value="F:nucleotide binding"/>
    <property type="evidence" value="ECO:0007669"/>
    <property type="project" value="UniProtKB-KW"/>
</dbReference>
<evidence type="ECO:0000313" key="7">
    <source>
        <dbReference type="Proteomes" id="UP000228380"/>
    </source>
</evidence>
<evidence type="ECO:0000256" key="2">
    <source>
        <dbReference type="ARBA" id="ARBA00022614"/>
    </source>
</evidence>
<evidence type="ECO:0000259" key="6">
    <source>
        <dbReference type="Pfam" id="PF18052"/>
    </source>
</evidence>
<dbReference type="InterPro" id="IPR041118">
    <property type="entry name" value="Rx_N"/>
</dbReference>
<evidence type="ECO:0000313" key="8">
    <source>
        <dbReference type="RefSeq" id="XP_038974023.1"/>
    </source>
</evidence>
<dbReference type="PANTHER" id="PTHR19338:SF66">
    <property type="entry name" value="NB-ARC DOMAIN-CONTAINING PROTEIN"/>
    <property type="match status" value="1"/>
</dbReference>
<gene>
    <name evidence="8" type="primary">LOC103696568</name>
</gene>
<comment type="similarity">
    <text evidence="1">Belongs to the disease resistance NB-LRR family.</text>
</comment>
<name>A0A8B8ZR90_PHODC</name>
<keyword evidence="3" id="KW-0677">Repeat</keyword>
<organism evidence="7 8">
    <name type="scientific">Phoenix dactylifera</name>
    <name type="common">Date palm</name>
    <dbReference type="NCBI Taxonomy" id="42345"/>
    <lineage>
        <taxon>Eukaryota</taxon>
        <taxon>Viridiplantae</taxon>
        <taxon>Streptophyta</taxon>
        <taxon>Embryophyta</taxon>
        <taxon>Tracheophyta</taxon>
        <taxon>Spermatophyta</taxon>
        <taxon>Magnoliopsida</taxon>
        <taxon>Liliopsida</taxon>
        <taxon>Arecaceae</taxon>
        <taxon>Coryphoideae</taxon>
        <taxon>Phoeniceae</taxon>
        <taxon>Phoenix</taxon>
    </lineage>
</organism>
<reference evidence="8" key="1">
    <citation type="submission" date="2025-08" db="UniProtKB">
        <authorList>
            <consortium name="RefSeq"/>
        </authorList>
    </citation>
    <scope>IDENTIFICATION</scope>
    <source>
        <tissue evidence="8">Young leaves</tissue>
    </source>
</reference>
<keyword evidence="4" id="KW-0547">Nucleotide-binding</keyword>
<dbReference type="GO" id="GO:0006952">
    <property type="term" value="P:defense response"/>
    <property type="evidence" value="ECO:0007669"/>
    <property type="project" value="UniProtKB-KW"/>
</dbReference>
<dbReference type="AlphaFoldDB" id="A0A8B8ZR90"/>
<accession>A0A8B8ZR90</accession>
<dbReference type="Pfam" id="PF18052">
    <property type="entry name" value="Rx_N"/>
    <property type="match status" value="1"/>
</dbReference>
<dbReference type="Proteomes" id="UP000228380">
    <property type="component" value="Unplaced"/>
</dbReference>
<dbReference type="OrthoDB" id="692295at2759"/>
<proteinExistence type="inferred from homology"/>
<dbReference type="InterPro" id="IPR038005">
    <property type="entry name" value="RX-like_CC"/>
</dbReference>
<sequence length="124" mass="14517">MAEPLVSRVVSQLANLLAQEAAFLSGVRDQVEWVETELHLLQGFLKDADSRKKRGDARMEIWIRQMRGVAYEVEDIIDRVKFMAERQRQRRGFMGTISRFCMGLEECTHKFSSEFLEDIIFFII</sequence>
<keyword evidence="2" id="KW-0433">Leucine-rich repeat</keyword>
<protein>
    <submittedName>
        <fullName evidence="8">Disease resistance protein At1g50180</fullName>
    </submittedName>
</protein>
<evidence type="ECO:0000256" key="5">
    <source>
        <dbReference type="ARBA" id="ARBA00022821"/>
    </source>
</evidence>
<dbReference type="RefSeq" id="XP_038974023.1">
    <property type="nucleotide sequence ID" value="XM_039118095.1"/>
</dbReference>
<dbReference type="GeneID" id="103696568"/>
<evidence type="ECO:0000256" key="4">
    <source>
        <dbReference type="ARBA" id="ARBA00022741"/>
    </source>
</evidence>
<dbReference type="KEGG" id="pda:103696568"/>
<keyword evidence="7" id="KW-1185">Reference proteome</keyword>
<dbReference type="PANTHER" id="PTHR19338">
    <property type="entry name" value="TRANSLOCASE OF INNER MITOCHONDRIAL MEMBRANE 13 HOMOLOG"/>
    <property type="match status" value="1"/>
</dbReference>
<evidence type="ECO:0000256" key="1">
    <source>
        <dbReference type="ARBA" id="ARBA00008894"/>
    </source>
</evidence>
<evidence type="ECO:0000256" key="3">
    <source>
        <dbReference type="ARBA" id="ARBA00022737"/>
    </source>
</evidence>
<dbReference type="CDD" id="cd14798">
    <property type="entry name" value="RX-CC_like"/>
    <property type="match status" value="1"/>
</dbReference>
<feature type="domain" description="Disease resistance N-terminal" evidence="6">
    <location>
        <begin position="6"/>
        <end position="94"/>
    </location>
</feature>
<keyword evidence="5" id="KW-0611">Plant defense</keyword>
<dbReference type="Gene3D" id="1.20.5.4130">
    <property type="match status" value="1"/>
</dbReference>